<dbReference type="OrthoDB" id="852178at2759"/>
<name>A0A8X7XP93_POPTO</name>
<dbReference type="InterPro" id="IPR001810">
    <property type="entry name" value="F-box_dom"/>
</dbReference>
<organism evidence="2 3">
    <name type="scientific">Populus tomentosa</name>
    <name type="common">Chinese white poplar</name>
    <dbReference type="NCBI Taxonomy" id="118781"/>
    <lineage>
        <taxon>Eukaryota</taxon>
        <taxon>Viridiplantae</taxon>
        <taxon>Streptophyta</taxon>
        <taxon>Embryophyta</taxon>
        <taxon>Tracheophyta</taxon>
        <taxon>Spermatophyta</taxon>
        <taxon>Magnoliopsida</taxon>
        <taxon>eudicotyledons</taxon>
        <taxon>Gunneridae</taxon>
        <taxon>Pentapetalae</taxon>
        <taxon>rosids</taxon>
        <taxon>fabids</taxon>
        <taxon>Malpighiales</taxon>
        <taxon>Salicaceae</taxon>
        <taxon>Saliceae</taxon>
        <taxon>Populus</taxon>
    </lineage>
</organism>
<evidence type="ECO:0000313" key="3">
    <source>
        <dbReference type="Proteomes" id="UP000886885"/>
    </source>
</evidence>
<proteinExistence type="predicted"/>
<sequence>MALARVDETLTAVSTTLVDPDNNTEPMFLVQIVSESRKETWVRVRGQSLAMQVDDNRPTAADPTSYLFQIPCQVVAQPASCFHYIAHMISCSDFSASLSNDLASKIAAFSDNLVRAGCFGFFVLAHVEVVEGTFHVVEPIFDTDRHVTVSTGASERVLKKLEKETFYTKQGRATVILLPVVLVCQATEQEKSFKRNSWRGHISELCDEILERILRKLPITTLIECRYACKSWRDIISDSHFVSVFVQCYKKPMRHCDVLSVYYRRIKVSDWVYHMGLLYSPVYVAAFFIACRGLATTVPYVTYCCHFPYVLLYI</sequence>
<dbReference type="AlphaFoldDB" id="A0A8X7XP93"/>
<dbReference type="PANTHER" id="PTHR31672:SF2">
    <property type="entry name" value="F-BOX DOMAIN-CONTAINING PROTEIN"/>
    <property type="match status" value="1"/>
</dbReference>
<keyword evidence="3" id="KW-1185">Reference proteome</keyword>
<dbReference type="SUPFAM" id="SSF81383">
    <property type="entry name" value="F-box domain"/>
    <property type="match status" value="1"/>
</dbReference>
<evidence type="ECO:0000313" key="2">
    <source>
        <dbReference type="EMBL" id="KAG6735299.1"/>
    </source>
</evidence>
<dbReference type="PROSITE" id="PS50181">
    <property type="entry name" value="FBOX"/>
    <property type="match status" value="1"/>
</dbReference>
<evidence type="ECO:0000259" key="1">
    <source>
        <dbReference type="PROSITE" id="PS50181"/>
    </source>
</evidence>
<gene>
    <name evidence="2" type="ORF">POTOM_062149</name>
</gene>
<comment type="caution">
    <text evidence="2">The sequence shown here is derived from an EMBL/GenBank/DDBJ whole genome shotgun (WGS) entry which is preliminary data.</text>
</comment>
<reference evidence="2" key="1">
    <citation type="journal article" date="2020" name="bioRxiv">
        <title>Hybrid origin of Populus tomentosa Carr. identified through genome sequencing and phylogenomic analysis.</title>
        <authorList>
            <person name="An X."/>
            <person name="Gao K."/>
            <person name="Chen Z."/>
            <person name="Li J."/>
            <person name="Yang X."/>
            <person name="Yang X."/>
            <person name="Zhou J."/>
            <person name="Guo T."/>
            <person name="Zhao T."/>
            <person name="Huang S."/>
            <person name="Miao D."/>
            <person name="Khan W.U."/>
            <person name="Rao P."/>
            <person name="Ye M."/>
            <person name="Lei B."/>
            <person name="Liao W."/>
            <person name="Wang J."/>
            <person name="Ji L."/>
            <person name="Li Y."/>
            <person name="Guo B."/>
            <person name="Mustafa N.S."/>
            <person name="Li S."/>
            <person name="Yun Q."/>
            <person name="Keller S.R."/>
            <person name="Mao J."/>
            <person name="Zhang R."/>
            <person name="Strauss S.H."/>
        </authorList>
    </citation>
    <scope>NUCLEOTIDE SEQUENCE</scope>
    <source>
        <strain evidence="2">GM15</strain>
        <tissue evidence="2">Leaf</tissue>
    </source>
</reference>
<dbReference type="SMART" id="SM00256">
    <property type="entry name" value="FBOX"/>
    <property type="match status" value="1"/>
</dbReference>
<dbReference type="Gene3D" id="1.20.1280.50">
    <property type="match status" value="1"/>
</dbReference>
<feature type="domain" description="F-box" evidence="1">
    <location>
        <begin position="199"/>
        <end position="244"/>
    </location>
</feature>
<dbReference type="InterPro" id="IPR050796">
    <property type="entry name" value="SCF_F-box_component"/>
</dbReference>
<dbReference type="PANTHER" id="PTHR31672">
    <property type="entry name" value="BNACNNG10540D PROTEIN"/>
    <property type="match status" value="1"/>
</dbReference>
<accession>A0A8X7XP93</accession>
<dbReference type="InterPro" id="IPR036047">
    <property type="entry name" value="F-box-like_dom_sf"/>
</dbReference>
<dbReference type="EMBL" id="JAAWWB010002305">
    <property type="protein sequence ID" value="KAG6735299.1"/>
    <property type="molecule type" value="Genomic_DNA"/>
</dbReference>
<protein>
    <recommendedName>
        <fullName evidence="1">F-box domain-containing protein</fullName>
    </recommendedName>
</protein>
<dbReference type="Proteomes" id="UP000886885">
    <property type="component" value="Unassembled WGS sequence"/>
</dbReference>
<dbReference type="Pfam" id="PF00646">
    <property type="entry name" value="F-box"/>
    <property type="match status" value="1"/>
</dbReference>